<accession>A0AAD9DL89</accession>
<feature type="domain" description="MH2" evidence="10">
    <location>
        <begin position="482"/>
        <end position="648"/>
    </location>
</feature>
<dbReference type="GO" id="GO:0009653">
    <property type="term" value="P:anatomical structure morphogenesis"/>
    <property type="evidence" value="ECO:0007669"/>
    <property type="project" value="TreeGrafter"/>
</dbReference>
<dbReference type="GO" id="GO:0071144">
    <property type="term" value="C:heteromeric SMAD protein complex"/>
    <property type="evidence" value="ECO:0007669"/>
    <property type="project" value="TreeGrafter"/>
</dbReference>
<keyword evidence="7" id="KW-0963">Cytoplasm</keyword>
<evidence type="ECO:0000256" key="4">
    <source>
        <dbReference type="ARBA" id="ARBA00023015"/>
    </source>
</evidence>
<dbReference type="GO" id="GO:0046872">
    <property type="term" value="F:metal ion binding"/>
    <property type="evidence" value="ECO:0007669"/>
    <property type="project" value="UniProtKB-KW"/>
</dbReference>
<dbReference type="Gene3D" id="3.90.520.10">
    <property type="entry name" value="SMAD MH1 domain"/>
    <property type="match status" value="1"/>
</dbReference>
<evidence type="ECO:0000259" key="10">
    <source>
        <dbReference type="PROSITE" id="PS51076"/>
    </source>
</evidence>
<evidence type="ECO:0000313" key="11">
    <source>
        <dbReference type="EMBL" id="KAK1784923.1"/>
    </source>
</evidence>
<dbReference type="PANTHER" id="PTHR13703:SF28">
    <property type="entry name" value="MOTHERS AGAINST DECAPENTAPLEGIC HOMOLOG 6"/>
    <property type="match status" value="1"/>
</dbReference>
<dbReference type="AlphaFoldDB" id="A0AAD9DL89"/>
<dbReference type="InterPro" id="IPR013790">
    <property type="entry name" value="Dwarfin"/>
</dbReference>
<dbReference type="InterPro" id="IPR013019">
    <property type="entry name" value="MAD_homology_MH1"/>
</dbReference>
<dbReference type="InterPro" id="IPR003619">
    <property type="entry name" value="MAD_homology1_Dwarfin-type"/>
</dbReference>
<feature type="region of interest" description="Disordered" evidence="8">
    <location>
        <begin position="141"/>
        <end position="161"/>
    </location>
</feature>
<reference evidence="11" key="1">
    <citation type="submission" date="2023-03" db="EMBL/GenBank/DDBJ databases">
        <title>Electrophorus voltai genome.</title>
        <authorList>
            <person name="Bian C."/>
        </authorList>
    </citation>
    <scope>NUCLEOTIDE SEQUENCE</scope>
    <source>
        <strain evidence="11">CB-2022</strain>
        <tissue evidence="11">Muscle</tissue>
    </source>
</reference>
<dbReference type="InterPro" id="IPR036578">
    <property type="entry name" value="SMAD_MH1_sf"/>
</dbReference>
<dbReference type="InterPro" id="IPR001132">
    <property type="entry name" value="SMAD_dom_Dwarfin-type"/>
</dbReference>
<dbReference type="Pfam" id="PF03165">
    <property type="entry name" value="MH1"/>
    <property type="match status" value="1"/>
</dbReference>
<dbReference type="CDD" id="cd10499">
    <property type="entry name" value="MH2_SMAD_6"/>
    <property type="match status" value="1"/>
</dbReference>
<dbReference type="GO" id="GO:0005737">
    <property type="term" value="C:cytoplasm"/>
    <property type="evidence" value="ECO:0007669"/>
    <property type="project" value="UniProtKB-SubCell"/>
</dbReference>
<dbReference type="GO" id="GO:0140416">
    <property type="term" value="F:transcription regulator inhibitor activity"/>
    <property type="evidence" value="ECO:0007669"/>
    <property type="project" value="TreeGrafter"/>
</dbReference>
<dbReference type="SUPFAM" id="SSF49879">
    <property type="entry name" value="SMAD/FHA domain"/>
    <property type="match status" value="1"/>
</dbReference>
<dbReference type="PANTHER" id="PTHR13703">
    <property type="entry name" value="SMAD"/>
    <property type="match status" value="1"/>
</dbReference>
<comment type="subcellular location">
    <subcellularLocation>
        <location evidence="7">Cytoplasm</location>
    </subcellularLocation>
    <subcellularLocation>
        <location evidence="7">Nucleus</location>
    </subcellularLocation>
</comment>
<evidence type="ECO:0000256" key="2">
    <source>
        <dbReference type="ARBA" id="ARBA00022723"/>
    </source>
</evidence>
<dbReference type="InterPro" id="IPR008984">
    <property type="entry name" value="SMAD_FHA_dom_sf"/>
</dbReference>
<keyword evidence="5 7" id="KW-0804">Transcription</keyword>
<feature type="domain" description="MH1" evidence="9">
    <location>
        <begin position="137"/>
        <end position="268"/>
    </location>
</feature>
<evidence type="ECO:0000259" key="9">
    <source>
        <dbReference type="PROSITE" id="PS51075"/>
    </source>
</evidence>
<dbReference type="SUPFAM" id="SSF56366">
    <property type="entry name" value="SMAD MH1 domain"/>
    <property type="match status" value="1"/>
</dbReference>
<evidence type="ECO:0000256" key="1">
    <source>
        <dbReference type="ARBA" id="ARBA00005545"/>
    </source>
</evidence>
<dbReference type="GO" id="GO:0070411">
    <property type="term" value="F:I-SMAD binding"/>
    <property type="evidence" value="ECO:0007669"/>
    <property type="project" value="TreeGrafter"/>
</dbReference>
<protein>
    <recommendedName>
        <fullName evidence="7">Mothers against decapentaplegic homolog</fullName>
        <shortName evidence="7">MAD homolog</shortName>
        <shortName evidence="7">Mothers against DPP homolog</shortName>
    </recommendedName>
    <alternativeName>
        <fullName evidence="7">SMAD family member</fullName>
    </alternativeName>
</protein>
<dbReference type="GO" id="GO:0060395">
    <property type="term" value="P:SMAD protein signal transduction"/>
    <property type="evidence" value="ECO:0007669"/>
    <property type="project" value="TreeGrafter"/>
</dbReference>
<dbReference type="EMBL" id="JAROKS010000026">
    <property type="protein sequence ID" value="KAK1784923.1"/>
    <property type="molecule type" value="Genomic_DNA"/>
</dbReference>
<dbReference type="FunFam" id="3.90.520.10:FF:000003">
    <property type="entry name" value="Mothers against decapentaplegic homolog"/>
    <property type="match status" value="1"/>
</dbReference>
<evidence type="ECO:0000256" key="5">
    <source>
        <dbReference type="ARBA" id="ARBA00023163"/>
    </source>
</evidence>
<evidence type="ECO:0000256" key="7">
    <source>
        <dbReference type="RuleBase" id="RU361195"/>
    </source>
</evidence>
<proteinExistence type="inferred from homology"/>
<dbReference type="FunFam" id="2.60.200.10:FF:000004">
    <property type="entry name" value="Mothers against decapentaplegic homolog"/>
    <property type="match status" value="1"/>
</dbReference>
<dbReference type="PROSITE" id="PS51076">
    <property type="entry name" value="MH2"/>
    <property type="match status" value="1"/>
</dbReference>
<sequence>MFRTKRSGLVRRLWRSRLIPDKEGGDGNGKSSEGSPDDLFGNNPEKIPKTELGPMTPSGSLGVDYGGVCARNPSESGGSGVTLDQDGGAVCVLDQGSPRSLQDSDCRTVTCCLFKDRDHSGSRTPQAAQGKEPSSCQFVLRNLGSRDNGSPESQEAKPRSVMEQELKTATYSLLKRLKEKTLDTLLEAVESKGGMPSDCVMVSRTELRLGGHMAPPQLLICKLYRWSDLQHTAQLKPLCECKSFGTQDGPVVCCNPYHYSRLCGPESPPPPYSRLSPSDEHKPLDLSDSTLSYTEMEAASSPNVTQGEFSAEGTNPGSASWLGAAVHTGRQYPLRLPPERLVRSRLLPRLTEHEQQCALGWTRLASRGPAGARGRLSIRQVFLVNNGTGEGEVEARSSLRASVARSSWPVLIHALLMSPNTLWGPTEWERERERERAQMGSVIMCISQYLLSRKAPNVCSSLYIICLLDASLSPDAPKQMHWCSVAYWEHRTRVGRLYPVYEPFVSIFYDLPQGTGLCLGQLGGDRRGGSAQRTRGKIGYGLLLSREADGVWAYNRSQSPIFVNSPTLEAPGGRALVVRKVMPGYSIKVFDYERSAQLRHQAEPGFLDGPYDPNSVRISFAKGWGPCYSRQFITSCPCWLEVLLNNHR</sequence>
<gene>
    <name evidence="11" type="ORF">P4O66_018357</name>
</gene>
<keyword evidence="3" id="KW-0862">Zinc</keyword>
<organism evidence="11 12">
    <name type="scientific">Electrophorus voltai</name>
    <dbReference type="NCBI Taxonomy" id="2609070"/>
    <lineage>
        <taxon>Eukaryota</taxon>
        <taxon>Metazoa</taxon>
        <taxon>Chordata</taxon>
        <taxon>Craniata</taxon>
        <taxon>Vertebrata</taxon>
        <taxon>Euteleostomi</taxon>
        <taxon>Actinopterygii</taxon>
        <taxon>Neopterygii</taxon>
        <taxon>Teleostei</taxon>
        <taxon>Ostariophysi</taxon>
        <taxon>Gymnotiformes</taxon>
        <taxon>Gymnotoidei</taxon>
        <taxon>Gymnotidae</taxon>
        <taxon>Electrophorus</taxon>
    </lineage>
</organism>
<name>A0AAD9DL89_9TELE</name>
<feature type="region of interest" description="Disordered" evidence="8">
    <location>
        <begin position="16"/>
        <end position="62"/>
    </location>
</feature>
<dbReference type="CDD" id="cd10493">
    <property type="entry name" value="MH1_SMAD_6"/>
    <property type="match status" value="1"/>
</dbReference>
<dbReference type="GO" id="GO:0030154">
    <property type="term" value="P:cell differentiation"/>
    <property type="evidence" value="ECO:0007669"/>
    <property type="project" value="TreeGrafter"/>
</dbReference>
<keyword evidence="12" id="KW-1185">Reference proteome</keyword>
<evidence type="ECO:0000256" key="3">
    <source>
        <dbReference type="ARBA" id="ARBA00022833"/>
    </source>
</evidence>
<feature type="region of interest" description="Disordered" evidence="8">
    <location>
        <begin position="266"/>
        <end position="316"/>
    </location>
</feature>
<comment type="caution">
    <text evidence="11">The sequence shown here is derived from an EMBL/GenBank/DDBJ whole genome shotgun (WGS) entry which is preliminary data.</text>
</comment>
<evidence type="ECO:0000313" key="12">
    <source>
        <dbReference type="Proteomes" id="UP001239994"/>
    </source>
</evidence>
<dbReference type="Pfam" id="PF03166">
    <property type="entry name" value="MH2"/>
    <property type="match status" value="1"/>
</dbReference>
<keyword evidence="4 7" id="KW-0805">Transcription regulation</keyword>
<dbReference type="Proteomes" id="UP001239994">
    <property type="component" value="Unassembled WGS sequence"/>
</dbReference>
<dbReference type="PROSITE" id="PS51075">
    <property type="entry name" value="MH1"/>
    <property type="match status" value="1"/>
</dbReference>
<evidence type="ECO:0000256" key="8">
    <source>
        <dbReference type="SAM" id="MobiDB-lite"/>
    </source>
</evidence>
<evidence type="ECO:0000256" key="6">
    <source>
        <dbReference type="ARBA" id="ARBA00023242"/>
    </source>
</evidence>
<comment type="similarity">
    <text evidence="1 7">Belongs to the dwarfin/SMAD family.</text>
</comment>
<feature type="compositionally biased region" description="Polar residues" evidence="8">
    <location>
        <begin position="300"/>
        <end position="316"/>
    </location>
</feature>
<dbReference type="GO" id="GO:0006357">
    <property type="term" value="P:regulation of transcription by RNA polymerase II"/>
    <property type="evidence" value="ECO:0007669"/>
    <property type="project" value="TreeGrafter"/>
</dbReference>
<dbReference type="SMART" id="SM00523">
    <property type="entry name" value="DWA"/>
    <property type="match status" value="1"/>
</dbReference>
<keyword evidence="2" id="KW-0479">Metal-binding</keyword>
<dbReference type="InterPro" id="IPR017855">
    <property type="entry name" value="SMAD-like_dom_sf"/>
</dbReference>
<dbReference type="Gene3D" id="2.60.200.10">
    <property type="match status" value="1"/>
</dbReference>
<keyword evidence="6 7" id="KW-0539">Nucleus</keyword>
<dbReference type="SMART" id="SM00524">
    <property type="entry name" value="DWB"/>
    <property type="match status" value="1"/>
</dbReference>